<accession>A0A2T4TY66</accession>
<dbReference type="AlphaFoldDB" id="A0A2T4TY66"/>
<organism evidence="1 2">
    <name type="scientific">Candidatus Methylomirabilis limnetica</name>
    <dbReference type="NCBI Taxonomy" id="2033718"/>
    <lineage>
        <taxon>Bacteria</taxon>
        <taxon>Candidatus Methylomirabilota</taxon>
        <taxon>Candidatus Methylomirabilia</taxon>
        <taxon>Candidatus Methylomirabilales</taxon>
        <taxon>Candidatus Methylomirabilaceae</taxon>
        <taxon>Candidatus Methylomirabilis</taxon>
    </lineage>
</organism>
<gene>
    <name evidence="1" type="ORF">CLG94_06495</name>
</gene>
<protein>
    <submittedName>
        <fullName evidence="1">Uncharacterized protein</fullName>
    </submittedName>
</protein>
<keyword evidence="2" id="KW-1185">Reference proteome</keyword>
<name>A0A2T4TY66_9BACT</name>
<sequence length="206" mass="22804">MTTTAFSYDDLFRDFRNYLLEWNPTSTHEITRSIKDYFNEKYSDEYSVLCSQANGSEFLLDVMVTTFDPKAIIEINTLNISADDFSVLIGVESELGGVGASSAYGVMKNVVEDYLKLLLANARHRVMVFTSLPYAKEENHIESRIETLRVIYQRTTGVSGGALLIHLAGSQPRSTQVQAQVSATSIRGYIVSSDGKSVAELNSSSC</sequence>
<proteinExistence type="predicted"/>
<reference evidence="2" key="2">
    <citation type="journal article" date="2018" name="Environ. Microbiol.">
        <title>Bloom of a denitrifying methanotroph, 'Candidatus Methylomirabilis limnetica', in a deep stratified lake.</title>
        <authorList>
            <person name="Graf J.S."/>
            <person name="Mayr M.J."/>
            <person name="Marchant H.K."/>
            <person name="Tienken D."/>
            <person name="Hach P.F."/>
            <person name="Brand A."/>
            <person name="Schubert C.J."/>
            <person name="Kuypers M.M."/>
            <person name="Milucka J."/>
        </authorList>
    </citation>
    <scope>NUCLEOTIDE SEQUENCE [LARGE SCALE GENOMIC DNA]</scope>
    <source>
        <strain evidence="2">Zug</strain>
    </source>
</reference>
<evidence type="ECO:0000313" key="2">
    <source>
        <dbReference type="Proteomes" id="UP000241436"/>
    </source>
</evidence>
<dbReference type="Proteomes" id="UP000241436">
    <property type="component" value="Unassembled WGS sequence"/>
</dbReference>
<dbReference type="EMBL" id="NVQC01000019">
    <property type="protein sequence ID" value="PTL36047.1"/>
    <property type="molecule type" value="Genomic_DNA"/>
</dbReference>
<reference evidence="1 2" key="1">
    <citation type="submission" date="2017-09" db="EMBL/GenBank/DDBJ databases">
        <title>Bloom of a denitrifying methanotroph, Candidatus Methylomirabilis limnetica, in a deep stratified lake.</title>
        <authorList>
            <person name="Graf J.S."/>
            <person name="Marchant H.K."/>
            <person name="Tienken D."/>
            <person name="Hach P.F."/>
            <person name="Brand A."/>
            <person name="Schubert C.J."/>
            <person name="Kuypers M.M."/>
            <person name="Milucka J."/>
        </authorList>
    </citation>
    <scope>NUCLEOTIDE SEQUENCE [LARGE SCALE GENOMIC DNA]</scope>
    <source>
        <strain evidence="1 2">Zug</strain>
    </source>
</reference>
<comment type="caution">
    <text evidence="1">The sequence shown here is derived from an EMBL/GenBank/DDBJ whole genome shotgun (WGS) entry which is preliminary data.</text>
</comment>
<evidence type="ECO:0000313" key="1">
    <source>
        <dbReference type="EMBL" id="PTL36047.1"/>
    </source>
</evidence>